<dbReference type="GO" id="GO:0046872">
    <property type="term" value="F:metal ion binding"/>
    <property type="evidence" value="ECO:0007669"/>
    <property type="project" value="UniProtKB-KW"/>
</dbReference>
<dbReference type="Pfam" id="PF05853">
    <property type="entry name" value="BKACE"/>
    <property type="match status" value="1"/>
</dbReference>
<gene>
    <name evidence="5" type="ORF">AWB75_05657</name>
</gene>
<evidence type="ECO:0000313" key="5">
    <source>
        <dbReference type="EMBL" id="SAK85226.1"/>
    </source>
</evidence>
<evidence type="ECO:0000256" key="3">
    <source>
        <dbReference type="ARBA" id="ARBA00022723"/>
    </source>
</evidence>
<dbReference type="InterPro" id="IPR013785">
    <property type="entry name" value="Aldolase_TIM"/>
</dbReference>
<dbReference type="PANTHER" id="PTHR37418">
    <property type="entry name" value="3-KETO-5-AMINOHEXANOATE CLEAVAGE ENZYME-RELATED"/>
    <property type="match status" value="1"/>
</dbReference>
<dbReference type="PANTHER" id="PTHR37418:SF2">
    <property type="entry name" value="3-KETO-5-AMINOHEXANOATE CLEAVAGE ENZYME"/>
    <property type="match status" value="1"/>
</dbReference>
<comment type="cofactor">
    <cofactor evidence="1">
        <name>Zn(2+)</name>
        <dbReference type="ChEBI" id="CHEBI:29105"/>
    </cofactor>
</comment>
<dbReference type="EMBL" id="FCOF02000039">
    <property type="protein sequence ID" value="SAK85226.1"/>
    <property type="molecule type" value="Genomic_DNA"/>
</dbReference>
<accession>A0A158CTL5</accession>
<reference evidence="5" key="1">
    <citation type="submission" date="2016-01" db="EMBL/GenBank/DDBJ databases">
        <authorList>
            <person name="Peeters C."/>
        </authorList>
    </citation>
    <scope>NUCLEOTIDE SEQUENCE [LARGE SCALE GENOMIC DNA]</scope>
    <source>
        <strain evidence="5">LMG 29318</strain>
    </source>
</reference>
<evidence type="ECO:0000256" key="2">
    <source>
        <dbReference type="ARBA" id="ARBA00022679"/>
    </source>
</evidence>
<dbReference type="AlphaFoldDB" id="A0A158CTL5"/>
<dbReference type="Proteomes" id="UP000054870">
    <property type="component" value="Unassembled WGS sequence"/>
</dbReference>
<keyword evidence="2" id="KW-0808">Transferase</keyword>
<sequence length="234" mass="24914">MDLALYREVVDRIRDSGSPVIVNLTTGPGARFVPSDTEANLAGAGSNLRPPVERVHHILELKPEICSLDMGTLNFGKGALINVPAHVEAIAAEVRRAGVKPELEVFDSGHVALAIDMIRRGLLEPTPLFQMVLGVPWGAPATPEILAAMKSLLPVGSQWAAFGVSRSEFPMVAQSVLLGGHVRVGLEDNLYLEKGVLAPDNASLVRKASQLVELLGTRLATPDEARLILGIAKS</sequence>
<evidence type="ECO:0000256" key="1">
    <source>
        <dbReference type="ARBA" id="ARBA00001947"/>
    </source>
</evidence>
<proteinExistence type="predicted"/>
<name>A0A158CTL5_9BURK</name>
<comment type="caution">
    <text evidence="5">The sequence shown here is derived from an EMBL/GenBank/DDBJ whole genome shotgun (WGS) entry which is preliminary data.</text>
</comment>
<dbReference type="Gene3D" id="3.20.20.70">
    <property type="entry name" value="Aldolase class I"/>
    <property type="match status" value="1"/>
</dbReference>
<protein>
    <submittedName>
        <fullName evidence="5">PF05853 family protein</fullName>
    </submittedName>
</protein>
<organism evidence="5 6">
    <name type="scientific">Caballeronia catudaia</name>
    <dbReference type="NCBI Taxonomy" id="1777136"/>
    <lineage>
        <taxon>Bacteria</taxon>
        <taxon>Pseudomonadati</taxon>
        <taxon>Pseudomonadota</taxon>
        <taxon>Betaproteobacteria</taxon>
        <taxon>Burkholderiales</taxon>
        <taxon>Burkholderiaceae</taxon>
        <taxon>Caballeronia</taxon>
    </lineage>
</organism>
<keyword evidence="6" id="KW-1185">Reference proteome</keyword>
<evidence type="ECO:0000313" key="6">
    <source>
        <dbReference type="Proteomes" id="UP000054870"/>
    </source>
</evidence>
<keyword evidence="4" id="KW-0862">Zinc</keyword>
<evidence type="ECO:0000256" key="4">
    <source>
        <dbReference type="ARBA" id="ARBA00022833"/>
    </source>
</evidence>
<dbReference type="GO" id="GO:0043720">
    <property type="term" value="F:3-keto-5-aminohexanoate cleavage activity"/>
    <property type="evidence" value="ECO:0007669"/>
    <property type="project" value="InterPro"/>
</dbReference>
<keyword evidence="3" id="KW-0479">Metal-binding</keyword>
<dbReference type="InterPro" id="IPR008567">
    <property type="entry name" value="BKACE"/>
</dbReference>